<evidence type="ECO:0008006" key="9">
    <source>
        <dbReference type="Google" id="ProtNLM"/>
    </source>
</evidence>
<evidence type="ECO:0000313" key="7">
    <source>
        <dbReference type="EMBL" id="KZC14912.1"/>
    </source>
</evidence>
<evidence type="ECO:0000256" key="5">
    <source>
        <dbReference type="ARBA" id="ARBA00023242"/>
    </source>
</evidence>
<sequence length="447" mass="48777">MGGRFRGFFHPGMVEGCPDGSENNKTCCRYSEKSGSPENHTLSPPRGAAWDPVRRIVSWDIEGGWRQPERIIMDQSSKIRRRKIIMDVVGRFRKTTGPKAGGRRIPTTGERRRRTRKGSGRTWRDGDGEGKLQCKEGSWFTERLSESLSCQSARGWKETHSGNETVTTSHEIRSSRWIPARPRAEAGQPPSHHLSKNRPKILGDTSVSSAAANFGEVGGPGLVKSTHTTSAWCPLGPLVASAVKGANGVCGALGTPGAGAGAVVERAAPVSLSDDRGEPALDHQAAGLLYVTGEDRRGEEEGDPPSEALPGPSGLAALRAGRAPVVRLKRLTAAKEPTSVSSSGRSQMTAMNGKRPSSIPLRHQSETIAQHFDLIKYIYDSWNTVSRELDLCHNQPHSNSSNYRNGATVTYYQEREPNPQLKDFEPFNLEAWWGQRVVQSITRNANS</sequence>
<dbReference type="GO" id="GO:0005634">
    <property type="term" value="C:nucleus"/>
    <property type="evidence" value="ECO:0007669"/>
    <property type="project" value="UniProtKB-SubCell"/>
</dbReference>
<protein>
    <recommendedName>
        <fullName evidence="9">Protein FAM195A</fullName>
    </recommendedName>
</protein>
<comment type="subcellular location">
    <subcellularLocation>
        <location evidence="2">Cytoplasm</location>
        <location evidence="2">Stress granule</location>
    </subcellularLocation>
    <subcellularLocation>
        <location evidence="1">Nucleus</location>
    </subcellularLocation>
</comment>
<feature type="region of interest" description="Disordered" evidence="6">
    <location>
        <begin position="334"/>
        <end position="359"/>
    </location>
</feature>
<name>A0A154PSN4_DUFNO</name>
<dbReference type="InterPro" id="IPR029428">
    <property type="entry name" value="MCRIP"/>
</dbReference>
<dbReference type="EMBL" id="KQ435152">
    <property type="protein sequence ID" value="KZC14912.1"/>
    <property type="molecule type" value="Genomic_DNA"/>
</dbReference>
<feature type="region of interest" description="Disordered" evidence="6">
    <location>
        <begin position="94"/>
        <end position="130"/>
    </location>
</feature>
<evidence type="ECO:0000256" key="4">
    <source>
        <dbReference type="ARBA" id="ARBA00022490"/>
    </source>
</evidence>
<proteinExistence type="inferred from homology"/>
<feature type="region of interest" description="Disordered" evidence="6">
    <location>
        <begin position="155"/>
        <end position="201"/>
    </location>
</feature>
<dbReference type="OrthoDB" id="8170061at2759"/>
<dbReference type="Proteomes" id="UP000076502">
    <property type="component" value="Unassembled WGS sequence"/>
</dbReference>
<evidence type="ECO:0000313" key="8">
    <source>
        <dbReference type="Proteomes" id="UP000076502"/>
    </source>
</evidence>
<gene>
    <name evidence="7" type="ORF">WN55_07943</name>
</gene>
<evidence type="ECO:0000256" key="6">
    <source>
        <dbReference type="SAM" id="MobiDB-lite"/>
    </source>
</evidence>
<keyword evidence="8" id="KW-1185">Reference proteome</keyword>
<dbReference type="Pfam" id="PF14799">
    <property type="entry name" value="FAM195"/>
    <property type="match status" value="1"/>
</dbReference>
<evidence type="ECO:0000256" key="1">
    <source>
        <dbReference type="ARBA" id="ARBA00004123"/>
    </source>
</evidence>
<keyword evidence="4" id="KW-0963">Cytoplasm</keyword>
<organism evidence="7 8">
    <name type="scientific">Dufourea novaeangliae</name>
    <name type="common">Sweat bee</name>
    <dbReference type="NCBI Taxonomy" id="178035"/>
    <lineage>
        <taxon>Eukaryota</taxon>
        <taxon>Metazoa</taxon>
        <taxon>Ecdysozoa</taxon>
        <taxon>Arthropoda</taxon>
        <taxon>Hexapoda</taxon>
        <taxon>Insecta</taxon>
        <taxon>Pterygota</taxon>
        <taxon>Neoptera</taxon>
        <taxon>Endopterygota</taxon>
        <taxon>Hymenoptera</taxon>
        <taxon>Apocrita</taxon>
        <taxon>Aculeata</taxon>
        <taxon>Apoidea</taxon>
        <taxon>Anthophila</taxon>
        <taxon>Halictidae</taxon>
        <taxon>Rophitinae</taxon>
        <taxon>Dufourea</taxon>
    </lineage>
</organism>
<dbReference type="STRING" id="178035.A0A154PSN4"/>
<dbReference type="GO" id="GO:0010494">
    <property type="term" value="C:cytoplasmic stress granule"/>
    <property type="evidence" value="ECO:0007669"/>
    <property type="project" value="UniProtKB-SubCell"/>
</dbReference>
<feature type="region of interest" description="Disordered" evidence="6">
    <location>
        <begin position="295"/>
        <end position="315"/>
    </location>
</feature>
<comment type="similarity">
    <text evidence="3">Belongs to the MCRIP family.</text>
</comment>
<evidence type="ECO:0000256" key="2">
    <source>
        <dbReference type="ARBA" id="ARBA00004210"/>
    </source>
</evidence>
<evidence type="ECO:0000256" key="3">
    <source>
        <dbReference type="ARBA" id="ARBA00010821"/>
    </source>
</evidence>
<accession>A0A154PSN4</accession>
<dbReference type="AlphaFoldDB" id="A0A154PSN4"/>
<keyword evidence="5" id="KW-0539">Nucleus</keyword>
<reference evidence="7 8" key="1">
    <citation type="submission" date="2015-07" db="EMBL/GenBank/DDBJ databases">
        <title>The genome of Dufourea novaeangliae.</title>
        <authorList>
            <person name="Pan H."/>
            <person name="Kapheim K."/>
        </authorList>
    </citation>
    <scope>NUCLEOTIDE SEQUENCE [LARGE SCALE GENOMIC DNA]</scope>
    <source>
        <strain evidence="7">0120121106</strain>
        <tissue evidence="7">Whole body</tissue>
    </source>
</reference>
<feature type="compositionally biased region" description="Polar residues" evidence="6">
    <location>
        <begin position="338"/>
        <end position="350"/>
    </location>
</feature>